<sequence length="421" mass="45400">MKKWALGCIAAITAFGLAGCSGSSKSDETTLRIAMGSPGEGLIKVWEDIAKTFESEHTGIKVEFNFQKDDTYQTIGLPNLLSGKNAPDLYFEWAGERLETRVKDGFAADITEKLQSSGLKDQFTEGSFNGMVLDGKTYMIPTAGDVTNVIFYNKQIFKDLGLEPPTTWEQFLEVSEKVKAAGITPIVAGNKELWPAGNWIGHLISRVVGEQAYSDALQLKQPFNTPEFAAAYGYVKTLWDKGYINDSVNAIADNEADMLFFNGKAAMHPIGSWLVPTAVEEAPELEMGYFNLPSIAGGQGNQDSVIGVLNGMVVNKNSKLIDEAIDFMKLYSSAESSKKLSEAGAVPMTKDGIDEAAMNPLSLSLNNLMQNAPVLVSPPDTGYVIEIATALNKATSQVLGGAKTPEEALAELDTTIAPLKK</sequence>
<gene>
    <name evidence="1" type="ORF">ACFO1S_13110</name>
</gene>
<comment type="caution">
    <text evidence="1">The sequence shown here is derived from an EMBL/GenBank/DDBJ whole genome shotgun (WGS) entry which is preliminary data.</text>
</comment>
<evidence type="ECO:0000313" key="2">
    <source>
        <dbReference type="Proteomes" id="UP001595755"/>
    </source>
</evidence>
<dbReference type="PROSITE" id="PS51257">
    <property type="entry name" value="PROKAR_LIPOPROTEIN"/>
    <property type="match status" value="1"/>
</dbReference>
<name>A0ABV8SAZ3_9BACL</name>
<dbReference type="InterPro" id="IPR006059">
    <property type="entry name" value="SBP"/>
</dbReference>
<keyword evidence="2" id="KW-1185">Reference proteome</keyword>
<dbReference type="Proteomes" id="UP001595755">
    <property type="component" value="Unassembled WGS sequence"/>
</dbReference>
<reference evidence="2" key="1">
    <citation type="journal article" date="2019" name="Int. J. Syst. Evol. Microbiol.">
        <title>The Global Catalogue of Microorganisms (GCM) 10K type strain sequencing project: providing services to taxonomists for standard genome sequencing and annotation.</title>
        <authorList>
            <consortium name="The Broad Institute Genomics Platform"/>
            <consortium name="The Broad Institute Genome Sequencing Center for Infectious Disease"/>
            <person name="Wu L."/>
            <person name="Ma J."/>
        </authorList>
    </citation>
    <scope>NUCLEOTIDE SEQUENCE [LARGE SCALE GENOMIC DNA]</scope>
    <source>
        <strain evidence="2">CGMCC 4.1641</strain>
    </source>
</reference>
<accession>A0ABV8SAZ3</accession>
<evidence type="ECO:0000313" key="1">
    <source>
        <dbReference type="EMBL" id="MFC4304370.1"/>
    </source>
</evidence>
<proteinExistence type="predicted"/>
<dbReference type="EMBL" id="JBHSED010000023">
    <property type="protein sequence ID" value="MFC4304370.1"/>
    <property type="molecule type" value="Genomic_DNA"/>
</dbReference>
<dbReference type="Pfam" id="PF01547">
    <property type="entry name" value="SBP_bac_1"/>
    <property type="match status" value="1"/>
</dbReference>
<dbReference type="PANTHER" id="PTHR43649">
    <property type="entry name" value="ARABINOSE-BINDING PROTEIN-RELATED"/>
    <property type="match status" value="1"/>
</dbReference>
<dbReference type="SUPFAM" id="SSF53850">
    <property type="entry name" value="Periplasmic binding protein-like II"/>
    <property type="match status" value="1"/>
</dbReference>
<dbReference type="InterPro" id="IPR050490">
    <property type="entry name" value="Bact_solute-bd_prot1"/>
</dbReference>
<dbReference type="Gene3D" id="3.40.190.10">
    <property type="entry name" value="Periplasmic binding protein-like II"/>
    <property type="match status" value="2"/>
</dbReference>
<organism evidence="1 2">
    <name type="scientific">Cohnella boryungensis</name>
    <dbReference type="NCBI Taxonomy" id="768479"/>
    <lineage>
        <taxon>Bacteria</taxon>
        <taxon>Bacillati</taxon>
        <taxon>Bacillota</taxon>
        <taxon>Bacilli</taxon>
        <taxon>Bacillales</taxon>
        <taxon>Paenibacillaceae</taxon>
        <taxon>Cohnella</taxon>
    </lineage>
</organism>
<protein>
    <submittedName>
        <fullName evidence="1">ABC transporter substrate-binding protein</fullName>
    </submittedName>
</protein>
<dbReference type="CDD" id="cd13585">
    <property type="entry name" value="PBP2_TMBP_like"/>
    <property type="match status" value="1"/>
</dbReference>
<dbReference type="RefSeq" id="WP_204604911.1">
    <property type="nucleotide sequence ID" value="NZ_JBHSED010000023.1"/>
</dbReference>